<accession>A0A2T4HSR8</accession>
<gene>
    <name evidence="5" type="ORF">CV103_14430</name>
</gene>
<feature type="compositionally biased region" description="Basic and acidic residues" evidence="3">
    <location>
        <begin position="327"/>
        <end position="348"/>
    </location>
</feature>
<dbReference type="Pfam" id="PF03389">
    <property type="entry name" value="MobA_MobL"/>
    <property type="match status" value="1"/>
</dbReference>
<evidence type="ECO:0000259" key="4">
    <source>
        <dbReference type="Pfam" id="PF03389"/>
    </source>
</evidence>
<comment type="caution">
    <text evidence="5">The sequence shown here is derived from an EMBL/GenBank/DDBJ whole genome shotgun (WGS) entry which is preliminary data.</text>
</comment>
<feature type="domain" description="MobA/MobL protein" evidence="4">
    <location>
        <begin position="17"/>
        <end position="220"/>
    </location>
</feature>
<organism evidence="5 6">
    <name type="scientific">Edaphosphingomonas fennica</name>
    <dbReference type="NCBI Taxonomy" id="114404"/>
    <lineage>
        <taxon>Bacteria</taxon>
        <taxon>Pseudomonadati</taxon>
        <taxon>Pseudomonadota</taxon>
        <taxon>Alphaproteobacteria</taxon>
        <taxon>Sphingomonadales</taxon>
        <taxon>Rhizorhabdaceae</taxon>
        <taxon>Edaphosphingomonas</taxon>
    </lineage>
</organism>
<dbReference type="EMBL" id="PHHF01000060">
    <property type="protein sequence ID" value="PTD18841.1"/>
    <property type="molecule type" value="Genomic_DNA"/>
</dbReference>
<keyword evidence="2" id="KW-0184">Conjugation</keyword>
<keyword evidence="6" id="KW-1185">Reference proteome</keyword>
<dbReference type="Proteomes" id="UP000241206">
    <property type="component" value="Unassembled WGS sequence"/>
</dbReference>
<dbReference type="Gene3D" id="3.30.930.30">
    <property type="match status" value="1"/>
</dbReference>
<feature type="region of interest" description="Disordered" evidence="3">
    <location>
        <begin position="309"/>
        <end position="354"/>
    </location>
</feature>
<dbReference type="NCBIfam" id="NF041496">
    <property type="entry name" value="MobQ"/>
    <property type="match status" value="1"/>
</dbReference>
<sequence>MAIYHLAVKSVSRSTGRSAVAAVAYRAGVCLENERDGLVHDYTRRGGVEDAFIIAPEGAEWAQDRSALWNAAEAAEKRKDAKVAREYELGLPAELDAGQRRDLVRAFAENIRDRYGVAVDAAIHAPHDYGDDRNHHAHVTTTTREVGPEGLGAKTRQLDVRSTASVEVEAIRERWAGMVNDALEHAQVAERVDHRSYERQGLDIEPTVKMGHASAAIERRAEREQIAAGEEPHAVTPRGQMNEAIMEKRGLGFYIERGQERIMEWSHQLRERAELAMQGMSSLVQGAARAMRSGLQTSSDGGFEAVPALDQSAQRDQMPAIELDQPGQRDRDRQREQELDRQRGRDGPDIGFGR</sequence>
<reference evidence="5 6" key="1">
    <citation type="submission" date="2017-11" db="EMBL/GenBank/DDBJ databases">
        <title>Sphingomonas oleivorans sp. nov., isolated from oil-contaminated soil.</title>
        <authorList>
            <person name="Wang L."/>
            <person name="Chen L."/>
        </authorList>
    </citation>
    <scope>NUCLEOTIDE SEQUENCE [LARGE SCALE GENOMIC DNA]</scope>
    <source>
        <strain evidence="5 6">K101</strain>
    </source>
</reference>
<evidence type="ECO:0000256" key="2">
    <source>
        <dbReference type="ARBA" id="ARBA00022971"/>
    </source>
</evidence>
<dbReference type="RefSeq" id="WP_107395343.1">
    <property type="nucleotide sequence ID" value="NZ_PHHF01000060.1"/>
</dbReference>
<dbReference type="InterPro" id="IPR005053">
    <property type="entry name" value="MobA_MobL"/>
</dbReference>
<name>A0A2T4HSR8_9SPHN</name>
<proteinExistence type="inferred from homology"/>
<comment type="similarity">
    <text evidence="1">Belongs to the MobA/MobL family.</text>
</comment>
<evidence type="ECO:0000256" key="1">
    <source>
        <dbReference type="ARBA" id="ARBA00010873"/>
    </source>
</evidence>
<protein>
    <submittedName>
        <fullName evidence="5">Conjugal transfer protein TraA</fullName>
    </submittedName>
</protein>
<dbReference type="AlphaFoldDB" id="A0A2T4HSR8"/>
<evidence type="ECO:0000256" key="3">
    <source>
        <dbReference type="SAM" id="MobiDB-lite"/>
    </source>
</evidence>
<evidence type="ECO:0000313" key="6">
    <source>
        <dbReference type="Proteomes" id="UP000241206"/>
    </source>
</evidence>
<evidence type="ECO:0000313" key="5">
    <source>
        <dbReference type="EMBL" id="PTD18841.1"/>
    </source>
</evidence>